<dbReference type="PROSITE" id="PS50943">
    <property type="entry name" value="HTH_CROC1"/>
    <property type="match status" value="1"/>
</dbReference>
<dbReference type="GO" id="GO:0003677">
    <property type="term" value="F:DNA binding"/>
    <property type="evidence" value="ECO:0007669"/>
    <property type="project" value="InterPro"/>
</dbReference>
<dbReference type="SUPFAM" id="SSF47413">
    <property type="entry name" value="lambda repressor-like DNA-binding domains"/>
    <property type="match status" value="1"/>
</dbReference>
<dbReference type="EMBL" id="CP043939">
    <property type="protein sequence ID" value="QER67512.1"/>
    <property type="molecule type" value="Genomic_DNA"/>
</dbReference>
<dbReference type="AlphaFoldDB" id="A0A5P1X0U7"/>
<proteinExistence type="predicted"/>
<sequence length="68" mass="7588">MIETLAKLVSTKIKTGVTQKELGARINMKQPQIAKIERMHTLPSFSTLTRYAAALDLSIKMTVESIIK</sequence>
<evidence type="ECO:0000313" key="3">
    <source>
        <dbReference type="Proteomes" id="UP000325295"/>
    </source>
</evidence>
<protein>
    <submittedName>
        <fullName evidence="2">Helix-turn-helix transcriptional regulator</fullName>
    </submittedName>
</protein>
<dbReference type="Proteomes" id="UP000325295">
    <property type="component" value="Chromosome"/>
</dbReference>
<dbReference type="InterPro" id="IPR010982">
    <property type="entry name" value="Lambda_DNA-bd_dom_sf"/>
</dbReference>
<dbReference type="Gene3D" id="1.10.260.40">
    <property type="entry name" value="lambda repressor-like DNA-binding domains"/>
    <property type="match status" value="1"/>
</dbReference>
<gene>
    <name evidence="2" type="ORF">F0161_06340</name>
</gene>
<evidence type="ECO:0000313" key="2">
    <source>
        <dbReference type="EMBL" id="QER67512.1"/>
    </source>
</evidence>
<dbReference type="Pfam" id="PF01381">
    <property type="entry name" value="HTH_3"/>
    <property type="match status" value="1"/>
</dbReference>
<dbReference type="CDD" id="cd00093">
    <property type="entry name" value="HTH_XRE"/>
    <property type="match status" value="1"/>
</dbReference>
<dbReference type="OrthoDB" id="2325690at2"/>
<dbReference type="InterPro" id="IPR001387">
    <property type="entry name" value="Cro/C1-type_HTH"/>
</dbReference>
<dbReference type="SMART" id="SM00530">
    <property type="entry name" value="HTH_XRE"/>
    <property type="match status" value="1"/>
</dbReference>
<reference evidence="2 3" key="1">
    <citation type="submission" date="2019-09" db="EMBL/GenBank/DDBJ databases">
        <title>Complete Genome Sequence of Lactobacillus nenjiangensis SH-Y15, isolated from sauerkraut.</title>
        <authorList>
            <person name="Yang H."/>
        </authorList>
    </citation>
    <scope>NUCLEOTIDE SEQUENCE [LARGE SCALE GENOMIC DNA]</scope>
    <source>
        <strain evidence="2 3">SH-Y15</strain>
    </source>
</reference>
<feature type="domain" description="HTH cro/C1-type" evidence="1">
    <location>
        <begin position="16"/>
        <end position="66"/>
    </location>
</feature>
<organism evidence="2 3">
    <name type="scientific">Paucilactobacillus nenjiangensis</name>
    <dbReference type="NCBI Taxonomy" id="1296540"/>
    <lineage>
        <taxon>Bacteria</taxon>
        <taxon>Bacillati</taxon>
        <taxon>Bacillota</taxon>
        <taxon>Bacilli</taxon>
        <taxon>Lactobacillales</taxon>
        <taxon>Lactobacillaceae</taxon>
        <taxon>Paucilactobacillus</taxon>
    </lineage>
</organism>
<accession>A0A5P1X0U7</accession>
<dbReference type="KEGG" id="lnn:F0161_06340"/>
<evidence type="ECO:0000259" key="1">
    <source>
        <dbReference type="PROSITE" id="PS50943"/>
    </source>
</evidence>
<name>A0A5P1X0U7_9LACO</name>
<keyword evidence="3" id="KW-1185">Reference proteome</keyword>